<keyword evidence="2" id="KW-1185">Reference proteome</keyword>
<organism evidence="1 2">
    <name type="scientific">Miscanthus lutarioriparius</name>
    <dbReference type="NCBI Taxonomy" id="422564"/>
    <lineage>
        <taxon>Eukaryota</taxon>
        <taxon>Viridiplantae</taxon>
        <taxon>Streptophyta</taxon>
        <taxon>Embryophyta</taxon>
        <taxon>Tracheophyta</taxon>
        <taxon>Spermatophyta</taxon>
        <taxon>Magnoliopsida</taxon>
        <taxon>Liliopsida</taxon>
        <taxon>Poales</taxon>
        <taxon>Poaceae</taxon>
        <taxon>PACMAD clade</taxon>
        <taxon>Panicoideae</taxon>
        <taxon>Andropogonodae</taxon>
        <taxon>Andropogoneae</taxon>
        <taxon>Saccharinae</taxon>
        <taxon>Miscanthus</taxon>
    </lineage>
</organism>
<evidence type="ECO:0000313" key="2">
    <source>
        <dbReference type="Proteomes" id="UP000604825"/>
    </source>
</evidence>
<evidence type="ECO:0000313" key="1">
    <source>
        <dbReference type="EMBL" id="CAD6221200.1"/>
    </source>
</evidence>
<protein>
    <submittedName>
        <fullName evidence="1">Uncharacterized protein</fullName>
    </submittedName>
</protein>
<dbReference type="Proteomes" id="UP000604825">
    <property type="component" value="Unassembled WGS sequence"/>
</dbReference>
<accession>A0A811NC89</accession>
<reference evidence="1" key="1">
    <citation type="submission" date="2020-10" db="EMBL/GenBank/DDBJ databases">
        <authorList>
            <person name="Han B."/>
            <person name="Lu T."/>
            <person name="Zhao Q."/>
            <person name="Huang X."/>
            <person name="Zhao Y."/>
        </authorList>
    </citation>
    <scope>NUCLEOTIDE SEQUENCE</scope>
</reference>
<comment type="caution">
    <text evidence="1">The sequence shown here is derived from an EMBL/GenBank/DDBJ whole genome shotgun (WGS) entry which is preliminary data.</text>
</comment>
<name>A0A811NC89_9POAL</name>
<gene>
    <name evidence="1" type="ORF">NCGR_LOCUS14572</name>
</gene>
<sequence length="100" mass="10663">MLSAVPRLGLRARAPALLRAPVLFRAPVTTIAADPTAKPTTTVAPDATTANVISMERAVSEIASSQAARFDVLHKETLSMSTQLKKVQADHANNIAQCLW</sequence>
<proteinExistence type="predicted"/>
<dbReference type="EMBL" id="CAJGYO010000003">
    <property type="protein sequence ID" value="CAD6221200.1"/>
    <property type="molecule type" value="Genomic_DNA"/>
</dbReference>
<dbReference type="AlphaFoldDB" id="A0A811NC89"/>